<dbReference type="InterPro" id="IPR034101">
    <property type="entry name" value="Lsm4"/>
</dbReference>
<dbReference type="AlphaFoldDB" id="G0S5H2"/>
<dbReference type="InterPro" id="IPR011990">
    <property type="entry name" value="TPR-like_helical_dom_sf"/>
</dbReference>
<feature type="compositionally biased region" description="Polar residues" evidence="11">
    <location>
        <begin position="207"/>
        <end position="225"/>
    </location>
</feature>
<dbReference type="Proteomes" id="UP000008066">
    <property type="component" value="Unassembled WGS sequence"/>
</dbReference>
<dbReference type="OrthoDB" id="747253at2759"/>
<evidence type="ECO:0000256" key="7">
    <source>
        <dbReference type="ARBA" id="ARBA00023187"/>
    </source>
</evidence>
<dbReference type="PROSITE" id="PS52002">
    <property type="entry name" value="SM"/>
    <property type="match status" value="1"/>
</dbReference>
<evidence type="ECO:0000256" key="3">
    <source>
        <dbReference type="ARBA" id="ARBA00022664"/>
    </source>
</evidence>
<keyword evidence="7" id="KW-0508">mRNA splicing</keyword>
<keyword evidence="9" id="KW-0687">Ribonucleoprotein</keyword>
<dbReference type="CDD" id="cd01723">
    <property type="entry name" value="LSm4"/>
    <property type="match status" value="1"/>
</dbReference>
<dbReference type="PANTHER" id="PTHR23338">
    <property type="entry name" value="SMALL NUCLEAR RIBONUCLEOPROTEIN SM"/>
    <property type="match status" value="1"/>
</dbReference>
<keyword evidence="3" id="KW-0507">mRNA processing</keyword>
<comment type="similarity">
    <text evidence="2">Belongs to the snRNP Sm proteins family.</text>
</comment>
<evidence type="ECO:0000256" key="11">
    <source>
        <dbReference type="SAM" id="MobiDB-lite"/>
    </source>
</evidence>
<dbReference type="GO" id="GO:0003723">
    <property type="term" value="F:RNA binding"/>
    <property type="evidence" value="ECO:0007669"/>
    <property type="project" value="UniProtKB-KW"/>
</dbReference>
<dbReference type="GO" id="GO:0005681">
    <property type="term" value="C:spliceosomal complex"/>
    <property type="evidence" value="ECO:0007669"/>
    <property type="project" value="UniProtKB-KW"/>
</dbReference>
<keyword evidence="8" id="KW-0539">Nucleus</keyword>
<evidence type="ECO:0000256" key="8">
    <source>
        <dbReference type="ARBA" id="ARBA00023242"/>
    </source>
</evidence>
<comment type="subcellular location">
    <subcellularLocation>
        <location evidence="1">Nucleus</location>
    </subcellularLocation>
</comment>
<dbReference type="GO" id="GO:0000398">
    <property type="term" value="P:mRNA splicing, via spliceosome"/>
    <property type="evidence" value="ECO:0007669"/>
    <property type="project" value="InterPro"/>
</dbReference>
<dbReference type="GO" id="GO:0097525">
    <property type="term" value="C:spliceosomal snRNP complex"/>
    <property type="evidence" value="ECO:0007669"/>
    <property type="project" value="UniProtKB-ARBA"/>
</dbReference>
<dbReference type="PROSITE" id="PS51375">
    <property type="entry name" value="PPR"/>
    <property type="match status" value="1"/>
</dbReference>
<dbReference type="InterPro" id="IPR047575">
    <property type="entry name" value="Sm"/>
</dbReference>
<gene>
    <name evidence="13" type="ORF">CTHT_0032950</name>
</gene>
<sequence length="769" mass="87566">MLPLGLLTAAQGHPMLVELKNGETLNGHLVQCDTWMNLTLREVVQTSPEGDKFMRLPEVYVKGNNIKYLRVPDEIIDIVKEQQQQQHRGAVVGEEEVALREVDGVARGVHECDSCWDSLNGTLATGMGVVQRHRHLQRQQQQLLLLRDYETTTWRNSFWGTSLGSRFGEKARQEDVGAQQFEHAVGDRCMTRRKHDWEVWGEGSRGNAFSPQPLPQQASVSSSQGPARVQMQHENAPVTADDLIKSEASFPQRTFQASTEVIYEALRGLRERRDGAIKIRRFVEHLVKERGEQPNEALYEALVVANWHTTTGSAGELRAIMKEMKKLGIKFSESFYHSALRLLAIHPDYITRTIILDKMNEEGILLNDDGKCSVALGYLRDGQYEMALDYLDQICHEGVDVPGWMFDIFFFVLTRHGFLDEALHLLQYLVDRAEGFLNAVPLNSWYYFLDECSKAFYYEGTKFVWENLVRPGILHPSDGVMINVLNTASRYNDAELATKVIEQLSARKIKLTANHYEALLDCYANIGDLQNAFQVLSIMADAGIMPDQSSTRSLYLFLKSHPERADEVVKILNELSKDHRIPVAAMNVVLEALLKAGDMVKAMHVYRDLRYLCKGGPNQQTFQMLLEQCKSSEVAGFLTSEMHQFSVRSSPEILDHVIRCFAFDGLLDAVLSYLSEWNRSPMRRGWISTPTLTAVLERCYRARDVRVWRVVDEAQRRNVRIDPQIMEVLEAEIPRADAYRELPAHGWATSDEAYQSKEVSSDSKDYASR</sequence>
<evidence type="ECO:0000259" key="12">
    <source>
        <dbReference type="PROSITE" id="PS52002"/>
    </source>
</evidence>
<dbReference type="GeneID" id="18257333"/>
<evidence type="ECO:0000313" key="14">
    <source>
        <dbReference type="Proteomes" id="UP000008066"/>
    </source>
</evidence>
<dbReference type="FunFam" id="2.30.30.100:FF:000024">
    <property type="entry name" value="U6 snRNA-associated Sm-like protein LSm4"/>
    <property type="match status" value="1"/>
</dbReference>
<name>G0S5H2_CHATD</name>
<evidence type="ECO:0000256" key="9">
    <source>
        <dbReference type="ARBA" id="ARBA00023274"/>
    </source>
</evidence>
<dbReference type="KEGG" id="cthr:CTHT_0032950"/>
<evidence type="ECO:0000256" key="5">
    <source>
        <dbReference type="ARBA" id="ARBA00022737"/>
    </source>
</evidence>
<feature type="region of interest" description="Disordered" evidence="11">
    <location>
        <begin position="204"/>
        <end position="225"/>
    </location>
</feature>
<evidence type="ECO:0000313" key="13">
    <source>
        <dbReference type="EMBL" id="EGS21437.1"/>
    </source>
</evidence>
<dbReference type="GO" id="GO:0000956">
    <property type="term" value="P:nuclear-transcribed mRNA catabolic process"/>
    <property type="evidence" value="ECO:0007669"/>
    <property type="project" value="InterPro"/>
</dbReference>
<dbReference type="STRING" id="759272.G0S5H2"/>
<dbReference type="RefSeq" id="XP_006693733.1">
    <property type="nucleotide sequence ID" value="XM_006693670.1"/>
</dbReference>
<evidence type="ECO:0000256" key="6">
    <source>
        <dbReference type="ARBA" id="ARBA00022884"/>
    </source>
</evidence>
<dbReference type="Gene3D" id="2.30.30.100">
    <property type="match status" value="1"/>
</dbReference>
<reference evidence="13 14" key="1">
    <citation type="journal article" date="2011" name="Cell">
        <title>Insight into structure and assembly of the nuclear pore complex by utilizing the genome of a eukaryotic thermophile.</title>
        <authorList>
            <person name="Amlacher S."/>
            <person name="Sarges P."/>
            <person name="Flemming D."/>
            <person name="van Noort V."/>
            <person name="Kunze R."/>
            <person name="Devos D.P."/>
            <person name="Arumugam M."/>
            <person name="Bork P."/>
            <person name="Hurt E."/>
        </authorList>
    </citation>
    <scope>NUCLEOTIDE SEQUENCE [LARGE SCALE GENOMIC DNA]</scope>
    <source>
        <strain evidence="14">DSM 1495 / CBS 144.50 / IMI 039719</strain>
    </source>
</reference>
<keyword evidence="4" id="KW-0747">Spliceosome</keyword>
<dbReference type="SMART" id="SM00651">
    <property type="entry name" value="Sm"/>
    <property type="match status" value="1"/>
</dbReference>
<dbReference type="Gene3D" id="1.25.40.10">
    <property type="entry name" value="Tetratricopeptide repeat domain"/>
    <property type="match status" value="2"/>
</dbReference>
<keyword evidence="5" id="KW-0677">Repeat</keyword>
<evidence type="ECO:0000256" key="4">
    <source>
        <dbReference type="ARBA" id="ARBA00022728"/>
    </source>
</evidence>
<evidence type="ECO:0000256" key="10">
    <source>
        <dbReference type="PROSITE-ProRule" id="PRU00708"/>
    </source>
</evidence>
<dbReference type="InterPro" id="IPR010920">
    <property type="entry name" value="LSM_dom_sf"/>
</dbReference>
<dbReference type="eggNOG" id="KOG4197">
    <property type="taxonomic scope" value="Eukaryota"/>
</dbReference>
<keyword evidence="6" id="KW-0694">RNA-binding</keyword>
<proteinExistence type="inferred from homology"/>
<dbReference type="Pfam" id="PF01423">
    <property type="entry name" value="LSM"/>
    <property type="match status" value="1"/>
</dbReference>
<dbReference type="eggNOG" id="KOG3293">
    <property type="taxonomic scope" value="Eukaryota"/>
</dbReference>
<evidence type="ECO:0000256" key="2">
    <source>
        <dbReference type="ARBA" id="ARBA00006850"/>
    </source>
</evidence>
<dbReference type="Pfam" id="PF23276">
    <property type="entry name" value="TPR_24"/>
    <property type="match status" value="1"/>
</dbReference>
<organism evidence="14">
    <name type="scientific">Chaetomium thermophilum (strain DSM 1495 / CBS 144.50 / IMI 039719)</name>
    <name type="common">Thermochaetoides thermophila</name>
    <dbReference type="NCBI Taxonomy" id="759272"/>
    <lineage>
        <taxon>Eukaryota</taxon>
        <taxon>Fungi</taxon>
        <taxon>Dikarya</taxon>
        <taxon>Ascomycota</taxon>
        <taxon>Pezizomycotina</taxon>
        <taxon>Sordariomycetes</taxon>
        <taxon>Sordariomycetidae</taxon>
        <taxon>Sordariales</taxon>
        <taxon>Chaetomiaceae</taxon>
        <taxon>Thermochaetoides</taxon>
    </lineage>
</organism>
<dbReference type="HOGENOM" id="CLU_008514_1_1_1"/>
<dbReference type="InterPro" id="IPR027141">
    <property type="entry name" value="LSm4/Sm_D1/D3"/>
</dbReference>
<dbReference type="SUPFAM" id="SSF50182">
    <property type="entry name" value="Sm-like ribonucleoproteins"/>
    <property type="match status" value="1"/>
</dbReference>
<feature type="domain" description="Sm" evidence="12">
    <location>
        <begin position="2"/>
        <end position="75"/>
    </location>
</feature>
<evidence type="ECO:0000256" key="1">
    <source>
        <dbReference type="ARBA" id="ARBA00004123"/>
    </source>
</evidence>
<feature type="repeat" description="PPR" evidence="10">
    <location>
        <begin position="512"/>
        <end position="546"/>
    </location>
</feature>
<dbReference type="InterPro" id="IPR057027">
    <property type="entry name" value="TPR_mt"/>
</dbReference>
<accession>G0S5H2</accession>
<protein>
    <recommendedName>
        <fullName evidence="12">Sm domain-containing protein</fullName>
    </recommendedName>
</protein>
<dbReference type="InterPro" id="IPR002885">
    <property type="entry name" value="PPR_rpt"/>
</dbReference>
<keyword evidence="14" id="KW-1185">Reference proteome</keyword>
<dbReference type="OMA" id="CLRIHAN"/>
<dbReference type="InterPro" id="IPR001163">
    <property type="entry name" value="Sm_dom_euk/arc"/>
</dbReference>
<dbReference type="EMBL" id="GL988041">
    <property type="protein sequence ID" value="EGS21437.1"/>
    <property type="molecule type" value="Genomic_DNA"/>
</dbReference>